<evidence type="ECO:0000313" key="1">
    <source>
        <dbReference type="EMBL" id="SKA01739.1"/>
    </source>
</evidence>
<dbReference type="RefSeq" id="WP_078694724.1">
    <property type="nucleotide sequence ID" value="NZ_FUWX01000021.1"/>
</dbReference>
<organism evidence="1 2">
    <name type="scientific">Cetobacterium ceti</name>
    <dbReference type="NCBI Taxonomy" id="180163"/>
    <lineage>
        <taxon>Bacteria</taxon>
        <taxon>Fusobacteriati</taxon>
        <taxon>Fusobacteriota</taxon>
        <taxon>Fusobacteriia</taxon>
        <taxon>Fusobacteriales</taxon>
        <taxon>Fusobacteriaceae</taxon>
        <taxon>Cetobacterium</taxon>
    </lineage>
</organism>
<dbReference type="AlphaFoldDB" id="A0A1T4QDB6"/>
<evidence type="ECO:0008006" key="3">
    <source>
        <dbReference type="Google" id="ProtNLM"/>
    </source>
</evidence>
<gene>
    <name evidence="1" type="ORF">SAMN02745174_02286</name>
</gene>
<keyword evidence="2" id="KW-1185">Reference proteome</keyword>
<dbReference type="Proteomes" id="UP000191153">
    <property type="component" value="Unassembled WGS sequence"/>
</dbReference>
<name>A0A1T4QDB6_9FUSO</name>
<protein>
    <recommendedName>
        <fullName evidence="3">Phage tail tube protein FII</fullName>
    </recommendedName>
</protein>
<accession>A0A1T4QDB6</accession>
<sequence length="172" mass="18779">MNIPEKVANFTCYLNGSNEIAGMVDATLPSIEHLTETISGAGIPGEIESITPGHTSPMSFSINFRSLVSKNISLIKPESYAFEIRGALQETDPATHKIEIKKLVISLRGYPKKIELGKLAVGKQTDTTGEFTCEYLKVEIDGKISTEIDKMNMVFNIDGKDMLAELRAALGK</sequence>
<dbReference type="InterPro" id="IPR006498">
    <property type="entry name" value="Tail_tube"/>
</dbReference>
<reference evidence="1 2" key="1">
    <citation type="submission" date="2017-02" db="EMBL/GenBank/DDBJ databases">
        <authorList>
            <person name="Peterson S.W."/>
        </authorList>
    </citation>
    <scope>NUCLEOTIDE SEQUENCE [LARGE SCALE GENOMIC DNA]</scope>
    <source>
        <strain evidence="1 2">ATCC 700028</strain>
    </source>
</reference>
<dbReference type="Pfam" id="PF04985">
    <property type="entry name" value="Phage_tube"/>
    <property type="match status" value="1"/>
</dbReference>
<evidence type="ECO:0000313" key="2">
    <source>
        <dbReference type="Proteomes" id="UP000191153"/>
    </source>
</evidence>
<dbReference type="OrthoDB" id="9814992at2"/>
<proteinExistence type="predicted"/>
<dbReference type="STRING" id="180163.SAMN02745174_02286"/>
<dbReference type="EMBL" id="FUWX01000021">
    <property type="protein sequence ID" value="SKA01739.1"/>
    <property type="molecule type" value="Genomic_DNA"/>
</dbReference>